<evidence type="ECO:0000256" key="5">
    <source>
        <dbReference type="ARBA" id="ARBA00022801"/>
    </source>
</evidence>
<dbReference type="AlphaFoldDB" id="W1NFA7"/>
<evidence type="ECO:0000313" key="8">
    <source>
        <dbReference type="EMBL" id="ERM94502.1"/>
    </source>
</evidence>
<evidence type="ECO:0000256" key="4">
    <source>
        <dbReference type="ARBA" id="ARBA00022729"/>
    </source>
</evidence>
<protein>
    <recommendedName>
        <fullName evidence="10">SGNH hydrolase-type esterase domain-containing protein</fullName>
    </recommendedName>
</protein>
<keyword evidence="4" id="KW-0732">Signal</keyword>
<evidence type="ECO:0000256" key="7">
    <source>
        <dbReference type="ARBA" id="ARBA00023098"/>
    </source>
</evidence>
<evidence type="ECO:0008006" key="10">
    <source>
        <dbReference type="Google" id="ProtNLM"/>
    </source>
</evidence>
<dbReference type="eggNOG" id="ENOG502QU4Z">
    <property type="taxonomic scope" value="Eukaryota"/>
</dbReference>
<accession>W1NFA7</accession>
<comment type="subcellular location">
    <subcellularLocation>
        <location evidence="1">Secreted</location>
    </subcellularLocation>
</comment>
<dbReference type="Gene3D" id="3.40.50.1110">
    <property type="entry name" value="SGNH hydrolase"/>
    <property type="match status" value="1"/>
</dbReference>
<evidence type="ECO:0000256" key="6">
    <source>
        <dbReference type="ARBA" id="ARBA00022963"/>
    </source>
</evidence>
<organism evidence="8 9">
    <name type="scientific">Amborella trichopoda</name>
    <dbReference type="NCBI Taxonomy" id="13333"/>
    <lineage>
        <taxon>Eukaryota</taxon>
        <taxon>Viridiplantae</taxon>
        <taxon>Streptophyta</taxon>
        <taxon>Embryophyta</taxon>
        <taxon>Tracheophyta</taxon>
        <taxon>Spermatophyta</taxon>
        <taxon>Magnoliopsida</taxon>
        <taxon>Amborellales</taxon>
        <taxon>Amborellaceae</taxon>
        <taxon>Amborella</taxon>
    </lineage>
</organism>
<evidence type="ECO:0000313" key="9">
    <source>
        <dbReference type="Proteomes" id="UP000017836"/>
    </source>
</evidence>
<dbReference type="GO" id="GO:0016042">
    <property type="term" value="P:lipid catabolic process"/>
    <property type="evidence" value="ECO:0007669"/>
    <property type="project" value="UniProtKB-KW"/>
</dbReference>
<gene>
    <name evidence="8" type="ORF">AMTR_s00010p00262830</name>
</gene>
<dbReference type="InterPro" id="IPR036514">
    <property type="entry name" value="SGNH_hydro_sf"/>
</dbReference>
<keyword evidence="5" id="KW-0378">Hydrolase</keyword>
<dbReference type="STRING" id="13333.W1NFA7"/>
<reference evidence="9" key="1">
    <citation type="journal article" date="2013" name="Science">
        <title>The Amborella genome and the evolution of flowering plants.</title>
        <authorList>
            <consortium name="Amborella Genome Project"/>
        </authorList>
    </citation>
    <scope>NUCLEOTIDE SEQUENCE [LARGE SCALE GENOMIC DNA]</scope>
</reference>
<evidence type="ECO:0000256" key="3">
    <source>
        <dbReference type="ARBA" id="ARBA00022525"/>
    </source>
</evidence>
<dbReference type="InterPro" id="IPR051238">
    <property type="entry name" value="GDSL_esterase/lipase"/>
</dbReference>
<dbReference type="GO" id="GO:0005576">
    <property type="term" value="C:extracellular region"/>
    <property type="evidence" value="ECO:0007669"/>
    <property type="project" value="UniProtKB-SubCell"/>
</dbReference>
<sequence length="141" mass="15667">MGLPRPPAFLDPSSTTDVILKNGANYASGGGGILNETGEFFVQRLSFYKQIELFQGTREMIVRSIGSDEADVFLKNADFVVAMGSNDFLNNFLLPIYDDYWTYNADEFTNYSMTILEKQLIVSVAYGIALSSILAYETTTL</sequence>
<dbReference type="GO" id="GO:0016787">
    <property type="term" value="F:hydrolase activity"/>
    <property type="evidence" value="ECO:0007669"/>
    <property type="project" value="UniProtKB-KW"/>
</dbReference>
<dbReference type="Proteomes" id="UP000017836">
    <property type="component" value="Unassembled WGS sequence"/>
</dbReference>
<dbReference type="HOGENOM" id="CLU_1827910_0_0_1"/>
<dbReference type="PANTHER" id="PTHR45650:SF16">
    <property type="entry name" value="OS02G0732800 PROTEIN"/>
    <property type="match status" value="1"/>
</dbReference>
<name>W1NFA7_AMBTC</name>
<dbReference type="PANTHER" id="PTHR45650">
    <property type="entry name" value="GDSL-LIKE LIPASE/ACYLHYDROLASE-RELATED"/>
    <property type="match status" value="1"/>
</dbReference>
<keyword evidence="7" id="KW-0443">Lipid metabolism</keyword>
<evidence type="ECO:0000256" key="2">
    <source>
        <dbReference type="ARBA" id="ARBA00008668"/>
    </source>
</evidence>
<dbReference type="Gramene" id="ERM94502">
    <property type="protein sequence ID" value="ERM94502"/>
    <property type="gene ID" value="AMTR_s00010p00262830"/>
</dbReference>
<dbReference type="EMBL" id="KI397513">
    <property type="protein sequence ID" value="ERM94502.1"/>
    <property type="molecule type" value="Genomic_DNA"/>
</dbReference>
<keyword evidence="9" id="KW-1185">Reference proteome</keyword>
<keyword evidence="3" id="KW-0964">Secreted</keyword>
<evidence type="ECO:0000256" key="1">
    <source>
        <dbReference type="ARBA" id="ARBA00004613"/>
    </source>
</evidence>
<proteinExistence type="inferred from homology"/>
<comment type="similarity">
    <text evidence="2">Belongs to the 'GDSL' lipolytic enzyme family.</text>
</comment>
<keyword evidence="6" id="KW-0442">Lipid degradation</keyword>